<feature type="region of interest" description="Disordered" evidence="1">
    <location>
        <begin position="42"/>
        <end position="74"/>
    </location>
</feature>
<organism evidence="2 3">
    <name type="scientific">Taxus chinensis</name>
    <name type="common">Chinese yew</name>
    <name type="synonym">Taxus wallichiana var. chinensis</name>
    <dbReference type="NCBI Taxonomy" id="29808"/>
    <lineage>
        <taxon>Eukaryota</taxon>
        <taxon>Viridiplantae</taxon>
        <taxon>Streptophyta</taxon>
        <taxon>Embryophyta</taxon>
        <taxon>Tracheophyta</taxon>
        <taxon>Spermatophyta</taxon>
        <taxon>Pinopsida</taxon>
        <taxon>Pinidae</taxon>
        <taxon>Conifers II</taxon>
        <taxon>Cupressales</taxon>
        <taxon>Taxaceae</taxon>
        <taxon>Taxus</taxon>
    </lineage>
</organism>
<feature type="region of interest" description="Disordered" evidence="1">
    <location>
        <begin position="1"/>
        <end position="25"/>
    </location>
</feature>
<protein>
    <submittedName>
        <fullName evidence="2">Uncharacterized protein</fullName>
    </submittedName>
</protein>
<evidence type="ECO:0000256" key="1">
    <source>
        <dbReference type="SAM" id="MobiDB-lite"/>
    </source>
</evidence>
<accession>A0AA38BTP4</accession>
<sequence>AKVSTKDMGKDEEDSVQKQEVPSLAQEKMAMVAKEEETMDIESLAENNVERGTKPVLNKEKESAEEDCGSTRGP</sequence>
<dbReference type="EMBL" id="JAHRHJ020003813">
    <property type="protein sequence ID" value="KAH9287746.1"/>
    <property type="molecule type" value="Genomic_DNA"/>
</dbReference>
<proteinExistence type="predicted"/>
<reference evidence="2 3" key="1">
    <citation type="journal article" date="2021" name="Nat. Plants">
        <title>The Taxus genome provides insights into paclitaxel biosynthesis.</title>
        <authorList>
            <person name="Xiong X."/>
            <person name="Gou J."/>
            <person name="Liao Q."/>
            <person name="Li Y."/>
            <person name="Zhou Q."/>
            <person name="Bi G."/>
            <person name="Li C."/>
            <person name="Du R."/>
            <person name="Wang X."/>
            <person name="Sun T."/>
            <person name="Guo L."/>
            <person name="Liang H."/>
            <person name="Lu P."/>
            <person name="Wu Y."/>
            <person name="Zhang Z."/>
            <person name="Ro D.K."/>
            <person name="Shang Y."/>
            <person name="Huang S."/>
            <person name="Yan J."/>
        </authorList>
    </citation>
    <scope>NUCLEOTIDE SEQUENCE [LARGE SCALE GENOMIC DNA]</scope>
    <source>
        <strain evidence="2">Ta-2019</strain>
    </source>
</reference>
<dbReference type="AlphaFoldDB" id="A0AA38BTP4"/>
<evidence type="ECO:0000313" key="2">
    <source>
        <dbReference type="EMBL" id="KAH9287746.1"/>
    </source>
</evidence>
<evidence type="ECO:0000313" key="3">
    <source>
        <dbReference type="Proteomes" id="UP000824469"/>
    </source>
</evidence>
<feature type="non-terminal residue" evidence="2">
    <location>
        <position position="74"/>
    </location>
</feature>
<feature type="non-terminal residue" evidence="2">
    <location>
        <position position="1"/>
    </location>
</feature>
<dbReference type="Proteomes" id="UP000824469">
    <property type="component" value="Unassembled WGS sequence"/>
</dbReference>
<name>A0AA38BTP4_TAXCH</name>
<feature type="compositionally biased region" description="Basic and acidic residues" evidence="1">
    <location>
        <begin position="48"/>
        <end position="62"/>
    </location>
</feature>
<gene>
    <name evidence="2" type="ORF">KI387_031863</name>
</gene>
<keyword evidence="3" id="KW-1185">Reference proteome</keyword>
<comment type="caution">
    <text evidence="2">The sequence shown here is derived from an EMBL/GenBank/DDBJ whole genome shotgun (WGS) entry which is preliminary data.</text>
</comment>